<feature type="active site" description="Proton donor" evidence="9">
    <location>
        <position position="145"/>
    </location>
</feature>
<evidence type="ECO:0000256" key="2">
    <source>
        <dbReference type="ARBA" id="ARBA00022490"/>
    </source>
</evidence>
<keyword evidence="1 9" id="KW-0004">4Fe-4S</keyword>
<feature type="binding site" evidence="9">
    <location>
        <position position="202"/>
    </location>
    <ligand>
        <name>[4Fe-4S] cluster</name>
        <dbReference type="ChEBI" id="CHEBI:49883"/>
        <label>1</label>
    </ligand>
</feature>
<dbReference type="KEGG" id="cfh:C1707_06640"/>
<proteinExistence type="inferred from homology"/>
<dbReference type="InterPro" id="IPR017896">
    <property type="entry name" value="4Fe4S_Fe-S-bd"/>
</dbReference>
<dbReference type="PROSITE" id="PS00198">
    <property type="entry name" value="4FE4S_FER_1"/>
    <property type="match status" value="1"/>
</dbReference>
<gene>
    <name evidence="9 12" type="primary">queG</name>
    <name evidence="11" type="ORF">C1707_06640</name>
    <name evidence="12" type="ORF">CFHF_00705</name>
</gene>
<comment type="function">
    <text evidence="9">Catalyzes the conversion of epoxyqueuosine (oQ) to queuosine (Q), which is a hypermodified base found in the wobble positions of tRNA(Asp), tRNA(Asn), tRNA(His) and tRNA(Tyr).</text>
</comment>
<feature type="binding site" evidence="9">
    <location>
        <position position="180"/>
    </location>
    <ligand>
        <name>cob(II)alamin</name>
        <dbReference type="ChEBI" id="CHEBI:16304"/>
    </ligand>
</feature>
<evidence type="ECO:0000259" key="10">
    <source>
        <dbReference type="PROSITE" id="PS51379"/>
    </source>
</evidence>
<comment type="catalytic activity">
    <reaction evidence="9">
        <text>epoxyqueuosine(34) in tRNA + AH2 = queuosine(34) in tRNA + A + H2O</text>
        <dbReference type="Rhea" id="RHEA:32159"/>
        <dbReference type="Rhea" id="RHEA-COMP:18571"/>
        <dbReference type="Rhea" id="RHEA-COMP:18582"/>
        <dbReference type="ChEBI" id="CHEBI:13193"/>
        <dbReference type="ChEBI" id="CHEBI:15377"/>
        <dbReference type="ChEBI" id="CHEBI:17499"/>
        <dbReference type="ChEBI" id="CHEBI:194431"/>
        <dbReference type="ChEBI" id="CHEBI:194443"/>
        <dbReference type="EC" id="1.17.99.6"/>
    </reaction>
</comment>
<feature type="binding site" evidence="9">
    <location>
        <position position="259"/>
    </location>
    <ligand>
        <name>[4Fe-4S] cluster</name>
        <dbReference type="ChEBI" id="CHEBI:49883"/>
        <label>1</label>
    </ligand>
</feature>
<keyword evidence="9" id="KW-0170">Cobalt</keyword>
<feature type="binding site" evidence="9">
    <location>
        <position position="145"/>
    </location>
    <ligand>
        <name>cob(II)alamin</name>
        <dbReference type="ChEBI" id="CHEBI:16304"/>
    </ligand>
</feature>
<keyword evidence="3 9" id="KW-0819">tRNA processing</keyword>
<keyword evidence="9" id="KW-0846">Cobalamin</keyword>
<dbReference type="Proteomes" id="UP000234483">
    <property type="component" value="Unassembled WGS sequence"/>
</dbReference>
<dbReference type="EMBL" id="PJRQ01000002">
    <property type="protein sequence ID" value="PLR21503.1"/>
    <property type="molecule type" value="Genomic_DNA"/>
</dbReference>
<comment type="subcellular location">
    <subcellularLocation>
        <location evidence="9">Cytoplasm</location>
    </subcellularLocation>
</comment>
<feature type="binding site" evidence="9">
    <location>
        <position position="252"/>
    </location>
    <ligand>
        <name>[4Fe-4S] cluster</name>
        <dbReference type="ChEBI" id="CHEBI:49883"/>
        <label>2</label>
    </ligand>
</feature>
<dbReference type="RefSeq" id="WP_101711111.1">
    <property type="nucleotide sequence ID" value="NZ_CP026100.1"/>
</dbReference>
<evidence type="ECO:0000256" key="7">
    <source>
        <dbReference type="ARBA" id="ARBA00023004"/>
    </source>
</evidence>
<comment type="pathway">
    <text evidence="9">tRNA modification; tRNA-queuosine biosynthesis.</text>
</comment>
<feature type="binding site" evidence="9">
    <location>
        <position position="205"/>
    </location>
    <ligand>
        <name>[4Fe-4S] cluster</name>
        <dbReference type="ChEBI" id="CHEBI:49883"/>
        <label>1</label>
    </ligand>
</feature>
<comment type="cofactor">
    <cofactor evidence="9">
        <name>cob(II)alamin</name>
        <dbReference type="ChEBI" id="CHEBI:16304"/>
    </cofactor>
</comment>
<dbReference type="Gene3D" id="3.30.70.20">
    <property type="match status" value="1"/>
</dbReference>
<keyword evidence="4 9" id="KW-0479">Metal-binding</keyword>
<keyword evidence="14" id="KW-1185">Reference proteome</keyword>
<comment type="similarity">
    <text evidence="9">Belongs to the QueG family.</text>
</comment>
<evidence type="ECO:0000313" key="14">
    <source>
        <dbReference type="Proteomes" id="UP000281192"/>
    </source>
</evidence>
<dbReference type="Pfam" id="PF08331">
    <property type="entry name" value="QueG_DUF1730"/>
    <property type="match status" value="1"/>
</dbReference>
<dbReference type="Pfam" id="PF13484">
    <property type="entry name" value="Fer4_16"/>
    <property type="match status" value="1"/>
</dbReference>
<feature type="binding site" evidence="9">
    <location>
        <position position="255"/>
    </location>
    <ligand>
        <name>[4Fe-4S] cluster</name>
        <dbReference type="ChEBI" id="CHEBI:49883"/>
        <label>2</label>
    </ligand>
</feature>
<evidence type="ECO:0000313" key="12">
    <source>
        <dbReference type="EMBL" id="PLR21503.1"/>
    </source>
</evidence>
<keyword evidence="7 9" id="KW-0408">Iron</keyword>
<reference evidence="11 14" key="2">
    <citation type="submission" date="2018-01" db="EMBL/GenBank/DDBJ databases">
        <title>Complete genome sequence of Caulobacter flavus RHGG3.</title>
        <authorList>
            <person name="Yang E."/>
        </authorList>
    </citation>
    <scope>NUCLEOTIDE SEQUENCE [LARGE SCALE GENOMIC DNA]</scope>
    <source>
        <strain evidence="11 14">RHGG3</strain>
    </source>
</reference>
<dbReference type="NCBIfam" id="TIGR00276">
    <property type="entry name" value="tRNA epoxyqueuosine(34) reductase QueG"/>
    <property type="match status" value="1"/>
</dbReference>
<dbReference type="EC" id="1.17.99.6" evidence="9"/>
<dbReference type="HAMAP" id="MF_00916">
    <property type="entry name" value="QueG"/>
    <property type="match status" value="1"/>
</dbReference>
<comment type="subunit">
    <text evidence="9">Monomer.</text>
</comment>
<feature type="binding site" evidence="9">
    <location>
        <position position="227"/>
    </location>
    <ligand>
        <name>cob(II)alamin</name>
        <dbReference type="ChEBI" id="CHEBI:16304"/>
    </ligand>
</feature>
<evidence type="ECO:0000256" key="3">
    <source>
        <dbReference type="ARBA" id="ARBA00022694"/>
    </source>
</evidence>
<protein>
    <recommendedName>
        <fullName evidence="9">Epoxyqueuosine reductase</fullName>
        <ecNumber evidence="9">1.17.99.6</ecNumber>
    </recommendedName>
    <alternativeName>
        <fullName evidence="9">Queuosine biosynthesis protein QueG</fullName>
    </alternativeName>
</protein>
<evidence type="ECO:0000256" key="1">
    <source>
        <dbReference type="ARBA" id="ARBA00022485"/>
    </source>
</evidence>
<dbReference type="GO" id="GO:0008616">
    <property type="term" value="P:tRNA queuosine(34) biosynthetic process"/>
    <property type="evidence" value="ECO:0007669"/>
    <property type="project" value="UniProtKB-UniRule"/>
</dbReference>
<accession>A0A2N5D613</accession>
<dbReference type="Proteomes" id="UP000281192">
    <property type="component" value="Chromosome"/>
</dbReference>
<dbReference type="GO" id="GO:0052693">
    <property type="term" value="F:epoxyqueuosine reductase activity"/>
    <property type="evidence" value="ECO:0007669"/>
    <property type="project" value="UniProtKB-UniRule"/>
</dbReference>
<dbReference type="PANTHER" id="PTHR30002">
    <property type="entry name" value="EPOXYQUEUOSINE REDUCTASE"/>
    <property type="match status" value="1"/>
</dbReference>
<feature type="binding site" evidence="9">
    <location>
        <position position="225"/>
    </location>
    <ligand>
        <name>[4Fe-4S] cluster</name>
        <dbReference type="ChEBI" id="CHEBI:49883"/>
        <label>2</label>
    </ligand>
</feature>
<organism evidence="12 13">
    <name type="scientific">Caulobacter flavus</name>
    <dbReference type="NCBI Taxonomy" id="1679497"/>
    <lineage>
        <taxon>Bacteria</taxon>
        <taxon>Pseudomonadati</taxon>
        <taxon>Pseudomonadota</taxon>
        <taxon>Alphaproteobacteria</taxon>
        <taxon>Caulobacterales</taxon>
        <taxon>Caulobacteraceae</taxon>
        <taxon>Caulobacter</taxon>
    </lineage>
</organism>
<keyword evidence="2 9" id="KW-0963">Cytoplasm</keyword>
<dbReference type="GO" id="GO:0051539">
    <property type="term" value="F:4 iron, 4 sulfur cluster binding"/>
    <property type="evidence" value="ECO:0007669"/>
    <property type="project" value="UniProtKB-KW"/>
</dbReference>
<feature type="binding site" evidence="9">
    <location>
        <begin position="252"/>
        <end position="253"/>
    </location>
    <ligand>
        <name>cob(II)alamin</name>
        <dbReference type="ChEBI" id="CHEBI:16304"/>
    </ligand>
</feature>
<dbReference type="GO" id="GO:0046872">
    <property type="term" value="F:metal ion binding"/>
    <property type="evidence" value="ECO:0007669"/>
    <property type="project" value="UniProtKB-KW"/>
</dbReference>
<name>A0A2N5D613_9CAUL</name>
<comment type="caution">
    <text evidence="9">Lacks conserved residue(s) required for the propagation of feature annotation.</text>
</comment>
<dbReference type="SUPFAM" id="SSF46548">
    <property type="entry name" value="alpha-helical ferredoxin"/>
    <property type="match status" value="1"/>
</dbReference>
<dbReference type="AlphaFoldDB" id="A0A2N5D613"/>
<dbReference type="GO" id="GO:0005737">
    <property type="term" value="C:cytoplasm"/>
    <property type="evidence" value="ECO:0007669"/>
    <property type="project" value="UniProtKB-SubCell"/>
</dbReference>
<evidence type="ECO:0000256" key="5">
    <source>
        <dbReference type="ARBA" id="ARBA00022785"/>
    </source>
</evidence>
<feature type="binding site" evidence="9">
    <location>
        <position position="169"/>
    </location>
    <ligand>
        <name>cob(II)alamin</name>
        <dbReference type="ChEBI" id="CHEBI:16304"/>
    </ligand>
</feature>
<dbReference type="EMBL" id="CP026100">
    <property type="protein sequence ID" value="AYV45954.1"/>
    <property type="molecule type" value="Genomic_DNA"/>
</dbReference>
<keyword evidence="6 9" id="KW-0560">Oxidoreductase</keyword>
<dbReference type="InterPro" id="IPR017900">
    <property type="entry name" value="4Fe4S_Fe_S_CS"/>
</dbReference>
<comment type="cofactor">
    <cofactor evidence="9">
        <name>[4Fe-4S] cluster</name>
        <dbReference type="ChEBI" id="CHEBI:49883"/>
    </cofactor>
    <text evidence="9">Binds 2 [4Fe-4S] clusters per monomer.</text>
</comment>
<dbReference type="InterPro" id="IPR004453">
    <property type="entry name" value="QueG"/>
</dbReference>
<feature type="domain" description="4Fe-4S ferredoxin-type" evidence="10">
    <location>
        <begin position="189"/>
        <end position="219"/>
    </location>
</feature>
<evidence type="ECO:0000256" key="4">
    <source>
        <dbReference type="ARBA" id="ARBA00022723"/>
    </source>
</evidence>
<dbReference type="PROSITE" id="PS51379">
    <property type="entry name" value="4FE4S_FER_2"/>
    <property type="match status" value="1"/>
</dbReference>
<dbReference type="PANTHER" id="PTHR30002:SF4">
    <property type="entry name" value="EPOXYQUEUOSINE REDUCTASE"/>
    <property type="match status" value="1"/>
</dbReference>
<feature type="binding site" evidence="9">
    <location>
        <position position="209"/>
    </location>
    <ligand>
        <name>[4Fe-4S] cluster</name>
        <dbReference type="ChEBI" id="CHEBI:49883"/>
        <label>2</label>
    </ligand>
</feature>
<keyword evidence="5 9" id="KW-0671">Queuosine biosynthesis</keyword>
<feature type="binding site" evidence="9">
    <location>
        <position position="70"/>
    </location>
    <ligand>
        <name>cob(II)alamin</name>
        <dbReference type="ChEBI" id="CHEBI:16304"/>
    </ligand>
</feature>
<dbReference type="OrthoDB" id="9784571at2"/>
<dbReference type="InterPro" id="IPR013542">
    <property type="entry name" value="QueG_DUF1730"/>
</dbReference>
<evidence type="ECO:0000313" key="13">
    <source>
        <dbReference type="Proteomes" id="UP000234483"/>
    </source>
</evidence>
<dbReference type="GO" id="GO:0031419">
    <property type="term" value="F:cobalamin binding"/>
    <property type="evidence" value="ECO:0007669"/>
    <property type="project" value="UniProtKB-KW"/>
</dbReference>
<evidence type="ECO:0000256" key="8">
    <source>
        <dbReference type="ARBA" id="ARBA00023014"/>
    </source>
</evidence>
<dbReference type="UniPathway" id="UPA00392"/>
<reference evidence="12 13" key="1">
    <citation type="submission" date="2017-12" db="EMBL/GenBank/DDBJ databases">
        <title>The genome sequence of Caulobacter flavus CGMCC1 15093.</title>
        <authorList>
            <person name="Gao J."/>
            <person name="Mao X."/>
            <person name="Sun J."/>
        </authorList>
    </citation>
    <scope>NUCLEOTIDE SEQUENCE [LARGE SCALE GENOMIC DNA]</scope>
    <source>
        <strain evidence="12 13">CGMCC1 15093</strain>
    </source>
</reference>
<keyword evidence="8 9" id="KW-0411">Iron-sulfur</keyword>
<feature type="binding site" evidence="9">
    <location>
        <position position="199"/>
    </location>
    <ligand>
        <name>[4Fe-4S] cluster</name>
        <dbReference type="ChEBI" id="CHEBI:49883"/>
        <label>1</label>
    </ligand>
</feature>
<evidence type="ECO:0000256" key="9">
    <source>
        <dbReference type="HAMAP-Rule" id="MF_00916"/>
    </source>
</evidence>
<evidence type="ECO:0000256" key="6">
    <source>
        <dbReference type="ARBA" id="ARBA00023002"/>
    </source>
</evidence>
<sequence>MTTSTSDLTPKDRFLAIRDEIRREALALGFDACGFASAADAWPNGEWLRQFVAEGLHGAMGWMEETLERRSHPTAMWTNARSAVVLGVNYGPDIDPLTQLEHRDRAAISVYAQGDDYHDVVKKRLKQLAGWMHRRWGEEVKVFVDTAPLMEKPLAQRAGLGWQGKHTNLVSRQFGSWLFLGSVLTTLDLPPDPEEFDRCGSCRACLDICPTNAFPAPHRLDARRCISYLTIELAGPIPDEFRPLLGNRIYGCDDCLAACPWNKFASLSAEAKFHARETLKTPALADLAALDDPSFRALFSKSPIKRIGRDRFVRNVLYAIGNSGDPGLLAVVQPLRADADETVRDAADWAASRLAGAQAS</sequence>
<evidence type="ECO:0000313" key="11">
    <source>
        <dbReference type="EMBL" id="AYV45954.1"/>
    </source>
</evidence>